<keyword evidence="2" id="KW-1185">Reference proteome</keyword>
<reference evidence="1 2" key="1">
    <citation type="journal article" date="2018" name="Sci. Rep.">
        <title>Genomic signatures of local adaptation to the degree of environmental predictability in rotifers.</title>
        <authorList>
            <person name="Franch-Gras L."/>
            <person name="Hahn C."/>
            <person name="Garcia-Roger E.M."/>
            <person name="Carmona M.J."/>
            <person name="Serra M."/>
            <person name="Gomez A."/>
        </authorList>
    </citation>
    <scope>NUCLEOTIDE SEQUENCE [LARGE SCALE GENOMIC DNA]</scope>
    <source>
        <strain evidence="1">HYR1</strain>
    </source>
</reference>
<comment type="caution">
    <text evidence="1">The sequence shown here is derived from an EMBL/GenBank/DDBJ whole genome shotgun (WGS) entry which is preliminary data.</text>
</comment>
<organism evidence="1 2">
    <name type="scientific">Brachionus plicatilis</name>
    <name type="common">Marine rotifer</name>
    <name type="synonym">Brachionus muelleri</name>
    <dbReference type="NCBI Taxonomy" id="10195"/>
    <lineage>
        <taxon>Eukaryota</taxon>
        <taxon>Metazoa</taxon>
        <taxon>Spiralia</taxon>
        <taxon>Gnathifera</taxon>
        <taxon>Rotifera</taxon>
        <taxon>Eurotatoria</taxon>
        <taxon>Monogononta</taxon>
        <taxon>Pseudotrocha</taxon>
        <taxon>Ploima</taxon>
        <taxon>Brachionidae</taxon>
        <taxon>Brachionus</taxon>
    </lineage>
</organism>
<accession>A0A3M7T428</accession>
<sequence length="143" mass="17093">MRKRTLLAYVEFGYSIKPLSFRIPFSGRQKLCIRVNSENYFINSRNLILIKKLNFNNEINRFLELFKKIFNTFQILKTQLFHLNINIINIYYENISLNMNLNKSLISLTIIKNSFGLTNTIRIQNVFLFINKLKNNFINQSLF</sequence>
<evidence type="ECO:0000313" key="1">
    <source>
        <dbReference type="EMBL" id="RNA42588.1"/>
    </source>
</evidence>
<name>A0A3M7T428_BRAPC</name>
<protein>
    <submittedName>
        <fullName evidence="1">Uncharacterized protein</fullName>
    </submittedName>
</protein>
<dbReference type="AlphaFoldDB" id="A0A3M7T428"/>
<gene>
    <name evidence="1" type="ORF">BpHYR1_015783</name>
</gene>
<dbReference type="Proteomes" id="UP000276133">
    <property type="component" value="Unassembled WGS sequence"/>
</dbReference>
<dbReference type="EMBL" id="REGN01000347">
    <property type="protein sequence ID" value="RNA42588.1"/>
    <property type="molecule type" value="Genomic_DNA"/>
</dbReference>
<evidence type="ECO:0000313" key="2">
    <source>
        <dbReference type="Proteomes" id="UP000276133"/>
    </source>
</evidence>
<proteinExistence type="predicted"/>